<comment type="caution">
    <text evidence="9">The sequence shown here is derived from an EMBL/GenBank/DDBJ whole genome shotgun (WGS) entry which is preliminary data.</text>
</comment>
<dbReference type="RefSeq" id="WP_380721471.1">
    <property type="nucleotide sequence ID" value="NZ_JBHSGI010000033.1"/>
</dbReference>
<dbReference type="EMBL" id="JBHSGI010000033">
    <property type="protein sequence ID" value="MFC4671228.1"/>
    <property type="molecule type" value="Genomic_DNA"/>
</dbReference>
<dbReference type="InterPro" id="IPR050171">
    <property type="entry name" value="MFS_Transporters"/>
</dbReference>
<evidence type="ECO:0000256" key="5">
    <source>
        <dbReference type="ARBA" id="ARBA00022989"/>
    </source>
</evidence>
<dbReference type="Pfam" id="PF07690">
    <property type="entry name" value="MFS_1"/>
    <property type="match status" value="1"/>
</dbReference>
<gene>
    <name evidence="9" type="ORF">ACFO5X_21940</name>
</gene>
<evidence type="ECO:0000313" key="10">
    <source>
        <dbReference type="Proteomes" id="UP001595973"/>
    </source>
</evidence>
<feature type="transmembrane region" description="Helical" evidence="7">
    <location>
        <begin position="44"/>
        <end position="66"/>
    </location>
</feature>
<evidence type="ECO:0000256" key="4">
    <source>
        <dbReference type="ARBA" id="ARBA00022692"/>
    </source>
</evidence>
<dbReference type="SUPFAM" id="SSF103473">
    <property type="entry name" value="MFS general substrate transporter"/>
    <property type="match status" value="1"/>
</dbReference>
<protein>
    <submittedName>
        <fullName evidence="9">CynX/NimT family MFS transporter</fullName>
    </submittedName>
</protein>
<dbReference type="PROSITE" id="PS50850">
    <property type="entry name" value="MFS"/>
    <property type="match status" value="1"/>
</dbReference>
<name>A0ABV9KMN2_9RHOB</name>
<keyword evidence="2" id="KW-0813">Transport</keyword>
<evidence type="ECO:0000256" key="6">
    <source>
        <dbReference type="ARBA" id="ARBA00023136"/>
    </source>
</evidence>
<dbReference type="PANTHER" id="PTHR23517">
    <property type="entry name" value="RESISTANCE PROTEIN MDTM, PUTATIVE-RELATED-RELATED"/>
    <property type="match status" value="1"/>
</dbReference>
<reference evidence="10" key="1">
    <citation type="journal article" date="2019" name="Int. J. Syst. Evol. Microbiol.">
        <title>The Global Catalogue of Microorganisms (GCM) 10K type strain sequencing project: providing services to taxonomists for standard genome sequencing and annotation.</title>
        <authorList>
            <consortium name="The Broad Institute Genomics Platform"/>
            <consortium name="The Broad Institute Genome Sequencing Center for Infectious Disease"/>
            <person name="Wu L."/>
            <person name="Ma J."/>
        </authorList>
    </citation>
    <scope>NUCLEOTIDE SEQUENCE [LARGE SCALE GENOMIC DNA]</scope>
    <source>
        <strain evidence="10">CGMCC 4.7283</strain>
    </source>
</reference>
<evidence type="ECO:0000256" key="1">
    <source>
        <dbReference type="ARBA" id="ARBA00004651"/>
    </source>
</evidence>
<feature type="transmembrane region" description="Helical" evidence="7">
    <location>
        <begin position="271"/>
        <end position="288"/>
    </location>
</feature>
<sequence length="390" mass="40054">MLTNRWAVLALLFLVRAGMGVQFQVVPSLAPLVIERFAVSLAEIGLLIGIYQAPGIFLSLPGGALARRFGDKPVVLVGLALMVAGGLLMLAAPGWHLYLAGRIVAGAGAIVMNVLMTKMVADWFSGRELNTAMAIFVNSWPCGIALALVVLPPLAAAGGLSAAMVAATVYCAAAFVGTALLYSAPETAPRATVSASGWPEGRVIFAVLVAAVVWGLYNTGLSVVFSFGPLMMAERGYSIVEGSALTSLVLWVATLSIPLGGFLADRSGRPGVVMAVSLAGFALALVIAPRTEAVMAAFLVMGLIGGLAAGPVMSLAASVLTPQTRASGMGIFFTLYYVFLMGAPWLAGLLATAVGTARIAFDAGAAALVLAFPVWGAFVLLRRVALRTAG</sequence>
<evidence type="ECO:0000259" key="8">
    <source>
        <dbReference type="PROSITE" id="PS50850"/>
    </source>
</evidence>
<keyword evidence="10" id="KW-1185">Reference proteome</keyword>
<feature type="transmembrane region" description="Helical" evidence="7">
    <location>
        <begin position="294"/>
        <end position="320"/>
    </location>
</feature>
<feature type="transmembrane region" description="Helical" evidence="7">
    <location>
        <begin position="359"/>
        <end position="381"/>
    </location>
</feature>
<comment type="subcellular location">
    <subcellularLocation>
        <location evidence="1">Cell membrane</location>
        <topology evidence="1">Multi-pass membrane protein</topology>
    </subcellularLocation>
</comment>
<evidence type="ECO:0000256" key="2">
    <source>
        <dbReference type="ARBA" id="ARBA00022448"/>
    </source>
</evidence>
<feature type="transmembrane region" description="Helical" evidence="7">
    <location>
        <begin position="332"/>
        <end position="353"/>
    </location>
</feature>
<keyword evidence="5 7" id="KW-1133">Transmembrane helix</keyword>
<feature type="domain" description="Major facilitator superfamily (MFS) profile" evidence="8">
    <location>
        <begin position="8"/>
        <end position="390"/>
    </location>
</feature>
<dbReference type="InterPro" id="IPR020846">
    <property type="entry name" value="MFS_dom"/>
</dbReference>
<dbReference type="Gene3D" id="1.20.1250.20">
    <property type="entry name" value="MFS general substrate transporter like domains"/>
    <property type="match status" value="1"/>
</dbReference>
<dbReference type="Proteomes" id="UP001595973">
    <property type="component" value="Unassembled WGS sequence"/>
</dbReference>
<evidence type="ECO:0000256" key="3">
    <source>
        <dbReference type="ARBA" id="ARBA00022475"/>
    </source>
</evidence>
<dbReference type="InterPro" id="IPR011701">
    <property type="entry name" value="MFS"/>
</dbReference>
<feature type="transmembrane region" description="Helical" evidence="7">
    <location>
        <begin position="73"/>
        <end position="91"/>
    </location>
</feature>
<keyword evidence="6 7" id="KW-0472">Membrane</keyword>
<dbReference type="InterPro" id="IPR036259">
    <property type="entry name" value="MFS_trans_sf"/>
</dbReference>
<proteinExistence type="predicted"/>
<feature type="transmembrane region" description="Helical" evidence="7">
    <location>
        <begin position="157"/>
        <end position="182"/>
    </location>
</feature>
<keyword evidence="4 7" id="KW-0812">Transmembrane</keyword>
<feature type="transmembrane region" description="Helical" evidence="7">
    <location>
        <begin position="129"/>
        <end position="151"/>
    </location>
</feature>
<evidence type="ECO:0000313" key="9">
    <source>
        <dbReference type="EMBL" id="MFC4671228.1"/>
    </source>
</evidence>
<keyword evidence="3" id="KW-1003">Cell membrane</keyword>
<evidence type="ECO:0000256" key="7">
    <source>
        <dbReference type="SAM" id="Phobius"/>
    </source>
</evidence>
<organism evidence="9 10">
    <name type="scientific">Seohaeicola nanhaiensis</name>
    <dbReference type="NCBI Taxonomy" id="1387282"/>
    <lineage>
        <taxon>Bacteria</taxon>
        <taxon>Pseudomonadati</taxon>
        <taxon>Pseudomonadota</taxon>
        <taxon>Alphaproteobacteria</taxon>
        <taxon>Rhodobacterales</taxon>
        <taxon>Roseobacteraceae</taxon>
        <taxon>Seohaeicola</taxon>
    </lineage>
</organism>
<feature type="transmembrane region" description="Helical" evidence="7">
    <location>
        <begin position="203"/>
        <end position="225"/>
    </location>
</feature>
<feature type="transmembrane region" description="Helical" evidence="7">
    <location>
        <begin position="245"/>
        <end position="264"/>
    </location>
</feature>
<feature type="transmembrane region" description="Helical" evidence="7">
    <location>
        <begin position="97"/>
        <end position="117"/>
    </location>
</feature>
<accession>A0ABV9KMN2</accession>